<dbReference type="EMBL" id="JBFDAA010000012">
    <property type="protein sequence ID" value="KAL1123233.1"/>
    <property type="molecule type" value="Genomic_DNA"/>
</dbReference>
<name>A0ABD0YTW0_9HEMI</name>
<feature type="transmembrane region" description="Helical" evidence="2">
    <location>
        <begin position="217"/>
        <end position="240"/>
    </location>
</feature>
<proteinExistence type="predicted"/>
<keyword evidence="2" id="KW-0812">Transmembrane</keyword>
<accession>A0ABD0YTW0</accession>
<keyword evidence="2" id="KW-1133">Transmembrane helix</keyword>
<sequence>MDAREKFELRRKKILDNAEARLMRITGKIDKLNKIPTEPPEWTKSHCCPDSGVLSQSAESGTGCCHLRTTHLGSSDVDECTKKISPSGNTNGTASPLHTLPTSVSNSTSAPTVVENGFISNSSNVGISEPLQIKSTCWYDWAAIILLALLTRMLLGLGYGWVVADNVLTPFLVVVIPRMVYLKAISSNGSGGGLDSSSSGYSILYAMLVLARLQPRIAMLAVTVLAAVRHLFCFLAVYLFTFVMTHLSIESYLQT</sequence>
<evidence type="ECO:0000313" key="4">
    <source>
        <dbReference type="Proteomes" id="UP001558652"/>
    </source>
</evidence>
<evidence type="ECO:0000256" key="1">
    <source>
        <dbReference type="SAM" id="MobiDB-lite"/>
    </source>
</evidence>
<organism evidence="3 4">
    <name type="scientific">Ranatra chinensis</name>
    <dbReference type="NCBI Taxonomy" id="642074"/>
    <lineage>
        <taxon>Eukaryota</taxon>
        <taxon>Metazoa</taxon>
        <taxon>Ecdysozoa</taxon>
        <taxon>Arthropoda</taxon>
        <taxon>Hexapoda</taxon>
        <taxon>Insecta</taxon>
        <taxon>Pterygota</taxon>
        <taxon>Neoptera</taxon>
        <taxon>Paraneoptera</taxon>
        <taxon>Hemiptera</taxon>
        <taxon>Heteroptera</taxon>
        <taxon>Panheteroptera</taxon>
        <taxon>Nepomorpha</taxon>
        <taxon>Nepidae</taxon>
        <taxon>Ranatrinae</taxon>
        <taxon>Ranatra</taxon>
    </lineage>
</organism>
<keyword evidence="4" id="KW-1185">Reference proteome</keyword>
<comment type="caution">
    <text evidence="3">The sequence shown here is derived from an EMBL/GenBank/DDBJ whole genome shotgun (WGS) entry which is preliminary data.</text>
</comment>
<dbReference type="AlphaFoldDB" id="A0ABD0YTW0"/>
<feature type="transmembrane region" description="Helical" evidence="2">
    <location>
        <begin position="138"/>
        <end position="155"/>
    </location>
</feature>
<gene>
    <name evidence="3" type="ORF">AAG570_002320</name>
</gene>
<reference evidence="3 4" key="1">
    <citation type="submission" date="2024-07" db="EMBL/GenBank/DDBJ databases">
        <title>Chromosome-level genome assembly of the water stick insect Ranatra chinensis (Heteroptera: Nepidae).</title>
        <authorList>
            <person name="Liu X."/>
        </authorList>
    </citation>
    <scope>NUCLEOTIDE SEQUENCE [LARGE SCALE GENOMIC DNA]</scope>
    <source>
        <strain evidence="3">Cailab_2021Rc</strain>
        <tissue evidence="3">Muscle</tissue>
    </source>
</reference>
<evidence type="ECO:0000313" key="3">
    <source>
        <dbReference type="EMBL" id="KAL1123233.1"/>
    </source>
</evidence>
<keyword evidence="2" id="KW-0472">Membrane</keyword>
<evidence type="ECO:0000256" key="2">
    <source>
        <dbReference type="SAM" id="Phobius"/>
    </source>
</evidence>
<dbReference type="Proteomes" id="UP001558652">
    <property type="component" value="Unassembled WGS sequence"/>
</dbReference>
<protein>
    <submittedName>
        <fullName evidence="3">Uncharacterized protein</fullName>
    </submittedName>
</protein>
<feature type="region of interest" description="Disordered" evidence="1">
    <location>
        <begin position="84"/>
        <end position="106"/>
    </location>
</feature>